<dbReference type="CDD" id="cd00165">
    <property type="entry name" value="S4"/>
    <property type="match status" value="1"/>
</dbReference>
<dbReference type="PROSITE" id="PS01129">
    <property type="entry name" value="PSI_RLU"/>
    <property type="match status" value="1"/>
</dbReference>
<sequence length="388" mass="42632">MPNPKSPLDSTADLSIKETTQGTSQHTAQPIHFIIDASLDNLRFDVALARLLPDLSRSHLQTLIKSGDVQLNQATSTPKQRVHLGDTITGELISKAQCDHTPQSIDLEIIYQDAAVIVINKPAGLVVHPGAGNPDNTLLNALLYHFPECQHVPRAGIVHRLDKDTSGVMVVAKTIEAQFSLVQQLQSRSVKRHYVALVAGQFSGGGTVNARIGRSGNDRLRMAITPGGKEAITHYHILQHFKGLTLIECQLETGRTHQIRVHMAHIRHPIIGDGLYSGRQRIPKGLDAETRERILGFPRQALHARTLAFIHPSTGELMTFETEIPADMSDLIATLPNDQADDTDDALTFADIPLFYEIDEDEDLDNGLDDGDSDDSHDDDGDFDDEIT</sequence>
<feature type="active site" evidence="6">
    <location>
        <position position="162"/>
    </location>
</feature>
<comment type="caution">
    <text evidence="11">The sequence shown here is derived from an EMBL/GenBank/DDBJ whole genome shotgun (WGS) entry which is preliminary data.</text>
</comment>
<dbReference type="InterPro" id="IPR050188">
    <property type="entry name" value="RluA_PseudoU_synthase"/>
</dbReference>
<dbReference type="InterPro" id="IPR020103">
    <property type="entry name" value="PsdUridine_synth_cat_dom_sf"/>
</dbReference>
<organism evidence="11 12">
    <name type="scientific">Ostreibacterium oceani</name>
    <dbReference type="NCBI Taxonomy" id="2654998"/>
    <lineage>
        <taxon>Bacteria</taxon>
        <taxon>Pseudomonadati</taxon>
        <taxon>Pseudomonadota</taxon>
        <taxon>Gammaproteobacteria</taxon>
        <taxon>Cardiobacteriales</taxon>
        <taxon>Ostreibacteriaceae</taxon>
        <taxon>Ostreibacterium</taxon>
    </lineage>
</organism>
<dbReference type="GO" id="GO:0003723">
    <property type="term" value="F:RNA binding"/>
    <property type="evidence" value="ECO:0007669"/>
    <property type="project" value="UniProtKB-KW"/>
</dbReference>
<evidence type="ECO:0000313" key="11">
    <source>
        <dbReference type="EMBL" id="MPV86708.1"/>
    </source>
</evidence>
<dbReference type="NCBIfam" id="NF008385">
    <property type="entry name" value="PRK11180.1"/>
    <property type="match status" value="1"/>
</dbReference>
<dbReference type="InterPro" id="IPR002942">
    <property type="entry name" value="S4_RNA-bd"/>
</dbReference>
<dbReference type="InterPro" id="IPR006225">
    <property type="entry name" value="PsdUridine_synth_RluC/D"/>
</dbReference>
<keyword evidence="3 8" id="KW-0413">Isomerase</keyword>
<comment type="catalytic activity">
    <reaction evidence="4">
        <text>uridine(1911/1915/1917) in 23S rRNA = pseudouridine(1911/1915/1917) in 23S rRNA</text>
        <dbReference type="Rhea" id="RHEA:42524"/>
        <dbReference type="Rhea" id="RHEA-COMP:10097"/>
        <dbReference type="Rhea" id="RHEA-COMP:10098"/>
        <dbReference type="ChEBI" id="CHEBI:65314"/>
        <dbReference type="ChEBI" id="CHEBI:65315"/>
        <dbReference type="EC" id="5.4.99.23"/>
    </reaction>
</comment>
<dbReference type="Pfam" id="PF01479">
    <property type="entry name" value="S4"/>
    <property type="match status" value="1"/>
</dbReference>
<gene>
    <name evidence="11" type="primary">rluD</name>
    <name evidence="11" type="ORF">GCU85_08220</name>
</gene>
<keyword evidence="12" id="KW-1185">Reference proteome</keyword>
<dbReference type="FunFam" id="3.30.2350.10:FF:000006">
    <property type="entry name" value="Pseudouridine synthase"/>
    <property type="match status" value="1"/>
</dbReference>
<evidence type="ECO:0000313" key="12">
    <source>
        <dbReference type="Proteomes" id="UP000471298"/>
    </source>
</evidence>
<dbReference type="InterPro" id="IPR006224">
    <property type="entry name" value="PsdUridine_synth_RluA-like_CS"/>
</dbReference>
<dbReference type="FunCoup" id="A0A6N7F1N5">
    <property type="interactions" value="543"/>
</dbReference>
<dbReference type="SUPFAM" id="SSF55174">
    <property type="entry name" value="Alpha-L RNA-binding motif"/>
    <property type="match status" value="1"/>
</dbReference>
<dbReference type="Proteomes" id="UP000471298">
    <property type="component" value="Unassembled WGS sequence"/>
</dbReference>
<dbReference type="EC" id="5.4.99.-" evidence="8"/>
<evidence type="ECO:0000256" key="7">
    <source>
        <dbReference type="PROSITE-ProRule" id="PRU00182"/>
    </source>
</evidence>
<dbReference type="Pfam" id="PF00849">
    <property type="entry name" value="PseudoU_synth_2"/>
    <property type="match status" value="1"/>
</dbReference>
<dbReference type="PROSITE" id="PS50889">
    <property type="entry name" value="S4"/>
    <property type="match status" value="1"/>
</dbReference>
<proteinExistence type="inferred from homology"/>
<dbReference type="CDD" id="cd02869">
    <property type="entry name" value="PseudoU_synth_RluA_like"/>
    <property type="match status" value="1"/>
</dbReference>
<keyword evidence="2 7" id="KW-0694">RNA-binding</keyword>
<feature type="region of interest" description="Disordered" evidence="9">
    <location>
        <begin position="358"/>
        <end position="388"/>
    </location>
</feature>
<accession>A0A6N7F1N5</accession>
<dbReference type="PANTHER" id="PTHR21600">
    <property type="entry name" value="MITOCHONDRIAL RNA PSEUDOURIDINE SYNTHASE"/>
    <property type="match status" value="1"/>
</dbReference>
<dbReference type="SUPFAM" id="SSF55120">
    <property type="entry name" value="Pseudouridine synthase"/>
    <property type="match status" value="1"/>
</dbReference>
<name>A0A6N7F1N5_9GAMM</name>
<evidence type="ECO:0000256" key="4">
    <source>
        <dbReference type="ARBA" id="ARBA00036882"/>
    </source>
</evidence>
<protein>
    <recommendedName>
        <fullName evidence="8">Pseudouridine synthase</fullName>
        <ecNumber evidence="8">5.4.99.-</ecNumber>
    </recommendedName>
</protein>
<comment type="catalytic activity">
    <reaction evidence="8">
        <text>a uridine in RNA = a pseudouridine in RNA</text>
        <dbReference type="Rhea" id="RHEA:48348"/>
        <dbReference type="Rhea" id="RHEA-COMP:12068"/>
        <dbReference type="Rhea" id="RHEA-COMP:12069"/>
        <dbReference type="ChEBI" id="CHEBI:65314"/>
        <dbReference type="ChEBI" id="CHEBI:65315"/>
    </reaction>
</comment>
<dbReference type="InterPro" id="IPR006145">
    <property type="entry name" value="PsdUridine_synth_RsuA/RluA"/>
</dbReference>
<dbReference type="InterPro" id="IPR036986">
    <property type="entry name" value="S4_RNA-bd_sf"/>
</dbReference>
<dbReference type="InParanoid" id="A0A6N7F1N5"/>
<comment type="function">
    <text evidence="5">Responsible for synthesis of pseudouridine from uracil at positions 1911, 1915 and 1917 in 23S ribosomal RNA.</text>
</comment>
<evidence type="ECO:0000259" key="10">
    <source>
        <dbReference type="SMART" id="SM00363"/>
    </source>
</evidence>
<dbReference type="SMART" id="SM00363">
    <property type="entry name" value="S4"/>
    <property type="match status" value="1"/>
</dbReference>
<dbReference type="GO" id="GO:0000455">
    <property type="term" value="P:enzyme-directed rRNA pseudouridine synthesis"/>
    <property type="evidence" value="ECO:0007669"/>
    <property type="project" value="UniProtKB-ARBA"/>
</dbReference>
<comment type="similarity">
    <text evidence="1 8">Belongs to the pseudouridine synthase RluA family.</text>
</comment>
<dbReference type="PANTHER" id="PTHR21600:SF44">
    <property type="entry name" value="RIBOSOMAL LARGE SUBUNIT PSEUDOURIDINE SYNTHASE D"/>
    <property type="match status" value="1"/>
</dbReference>
<feature type="domain" description="RNA-binding S4" evidence="10">
    <location>
        <begin position="42"/>
        <end position="98"/>
    </location>
</feature>
<evidence type="ECO:0000256" key="3">
    <source>
        <dbReference type="ARBA" id="ARBA00023235"/>
    </source>
</evidence>
<evidence type="ECO:0000256" key="1">
    <source>
        <dbReference type="ARBA" id="ARBA00010876"/>
    </source>
</evidence>
<dbReference type="NCBIfam" id="TIGR00005">
    <property type="entry name" value="rluA_subfam"/>
    <property type="match status" value="1"/>
</dbReference>
<dbReference type="GO" id="GO:0160140">
    <property type="term" value="F:23S rRNA pseudouridine(1911/1915/1917) synthase activity"/>
    <property type="evidence" value="ECO:0007669"/>
    <property type="project" value="UniProtKB-EC"/>
</dbReference>
<evidence type="ECO:0000256" key="6">
    <source>
        <dbReference type="PIRSR" id="PIRSR606225-1"/>
    </source>
</evidence>
<evidence type="ECO:0000256" key="9">
    <source>
        <dbReference type="SAM" id="MobiDB-lite"/>
    </source>
</evidence>
<reference evidence="11 12" key="1">
    <citation type="submission" date="2019-10" db="EMBL/GenBank/DDBJ databases">
        <title>Cardiobacteriales fam. a chemoheterotrophic member of the order Cardiobacteriales, and proposal of Cardiobacteriales fam. nov.</title>
        <authorList>
            <person name="Wang C."/>
        </authorList>
    </citation>
    <scope>NUCLEOTIDE SEQUENCE [LARGE SCALE GENOMIC DNA]</scope>
    <source>
        <strain evidence="11 12">ML27</strain>
    </source>
</reference>
<evidence type="ECO:0000256" key="2">
    <source>
        <dbReference type="ARBA" id="ARBA00022884"/>
    </source>
</evidence>
<evidence type="ECO:0000256" key="5">
    <source>
        <dbReference type="ARBA" id="ARBA00056072"/>
    </source>
</evidence>
<dbReference type="Gene3D" id="3.30.2350.10">
    <property type="entry name" value="Pseudouridine synthase"/>
    <property type="match status" value="1"/>
</dbReference>
<dbReference type="Gene3D" id="3.10.290.10">
    <property type="entry name" value="RNA-binding S4 domain"/>
    <property type="match status" value="1"/>
</dbReference>
<evidence type="ECO:0000256" key="8">
    <source>
        <dbReference type="RuleBase" id="RU362028"/>
    </source>
</evidence>
<dbReference type="RefSeq" id="WP_152810699.1">
    <property type="nucleotide sequence ID" value="NZ_WHNW01000010.1"/>
</dbReference>
<dbReference type="AlphaFoldDB" id="A0A6N7F1N5"/>
<dbReference type="EMBL" id="WHNW01000010">
    <property type="protein sequence ID" value="MPV86708.1"/>
    <property type="molecule type" value="Genomic_DNA"/>
</dbReference>